<dbReference type="Proteomes" id="UP000821866">
    <property type="component" value="Chromosome 7"/>
</dbReference>
<comment type="caution">
    <text evidence="6">The sequence shown here is derived from an EMBL/GenBank/DDBJ whole genome shotgun (WGS) entry which is preliminary data.</text>
</comment>
<dbReference type="InterPro" id="IPR011993">
    <property type="entry name" value="PH-like_dom_sf"/>
</dbReference>
<accession>A0A9J6DH15</accession>
<dbReference type="Pfam" id="PF04727">
    <property type="entry name" value="ELMO_CED12"/>
    <property type="match status" value="1"/>
</dbReference>
<dbReference type="GO" id="GO:0006915">
    <property type="term" value="P:apoptotic process"/>
    <property type="evidence" value="ECO:0007669"/>
    <property type="project" value="UniProtKB-KW"/>
</dbReference>
<dbReference type="InterPro" id="IPR024574">
    <property type="entry name" value="ELMO_ARM"/>
</dbReference>
<dbReference type="PANTHER" id="PTHR12771:SF56">
    <property type="entry name" value="CED-12"/>
    <property type="match status" value="1"/>
</dbReference>
<evidence type="ECO:0000313" key="7">
    <source>
        <dbReference type="Proteomes" id="UP000821866"/>
    </source>
</evidence>
<comment type="function">
    <text evidence="4">Involved in cytoskeletal rearrangements required for phagocytosis of apoptotic cells and cell motility. Acts in association with DOCK1 and CRK. Was initially proposed to be required in complex with DOCK1 to activate Rac Rho small GTPases. May enhance the guanine nucleotide exchange factor (GEF) activity of DOCK1.</text>
</comment>
<dbReference type="Pfam" id="PF11841">
    <property type="entry name" value="ELMO_ARM"/>
    <property type="match status" value="1"/>
</dbReference>
<proteinExistence type="predicted"/>
<feature type="domain" description="ELMO" evidence="5">
    <location>
        <begin position="333"/>
        <end position="500"/>
    </location>
</feature>
<dbReference type="SUPFAM" id="SSF50729">
    <property type="entry name" value="PH domain-like"/>
    <property type="match status" value="1"/>
</dbReference>
<dbReference type="AlphaFoldDB" id="A0A9J6DH15"/>
<dbReference type="InterPro" id="IPR011989">
    <property type="entry name" value="ARM-like"/>
</dbReference>
<evidence type="ECO:0000256" key="2">
    <source>
        <dbReference type="ARBA" id="ARBA00022907"/>
    </source>
</evidence>
<dbReference type="InterPro" id="IPR050868">
    <property type="entry name" value="ELMO_domain-containing"/>
</dbReference>
<keyword evidence="2" id="KW-0581">Phagocytosis</keyword>
<dbReference type="InterPro" id="IPR001849">
    <property type="entry name" value="PH_domain"/>
</dbReference>
<evidence type="ECO:0000256" key="1">
    <source>
        <dbReference type="ARBA" id="ARBA00022703"/>
    </source>
</evidence>
<dbReference type="Gene3D" id="1.25.10.10">
    <property type="entry name" value="Leucine-rich Repeat Variant"/>
    <property type="match status" value="1"/>
</dbReference>
<dbReference type="InterPro" id="IPR016024">
    <property type="entry name" value="ARM-type_fold"/>
</dbReference>
<keyword evidence="1" id="KW-0053">Apoptosis</keyword>
<gene>
    <name evidence="6" type="ORF">HPB51_013307</name>
</gene>
<protein>
    <recommendedName>
        <fullName evidence="5">ELMO domain-containing protein</fullName>
    </recommendedName>
</protein>
<dbReference type="Pfam" id="PF16457">
    <property type="entry name" value="PH_12"/>
    <property type="match status" value="1"/>
</dbReference>
<dbReference type="InterPro" id="IPR006816">
    <property type="entry name" value="ELMO_dom"/>
</dbReference>
<dbReference type="Gene3D" id="2.30.29.30">
    <property type="entry name" value="Pleckstrin-homology domain (PH domain)/Phosphotyrosine-binding domain (PTB)"/>
    <property type="match status" value="1"/>
</dbReference>
<dbReference type="OMA" id="GMPWERY"/>
<dbReference type="GO" id="GO:0005886">
    <property type="term" value="C:plasma membrane"/>
    <property type="evidence" value="ECO:0007669"/>
    <property type="project" value="TreeGrafter"/>
</dbReference>
<dbReference type="PANTHER" id="PTHR12771">
    <property type="entry name" value="ENGULFMENT AND CELL MOTILITY"/>
    <property type="match status" value="1"/>
</dbReference>
<name>A0A9J6DH15_RHIMP</name>
<reference evidence="6" key="1">
    <citation type="journal article" date="2020" name="Cell">
        <title>Large-Scale Comparative Analyses of Tick Genomes Elucidate Their Genetic Diversity and Vector Capacities.</title>
        <authorList>
            <consortium name="Tick Genome and Microbiome Consortium (TIGMIC)"/>
            <person name="Jia N."/>
            <person name="Wang J."/>
            <person name="Shi W."/>
            <person name="Du L."/>
            <person name="Sun Y."/>
            <person name="Zhan W."/>
            <person name="Jiang J.F."/>
            <person name="Wang Q."/>
            <person name="Zhang B."/>
            <person name="Ji P."/>
            <person name="Bell-Sakyi L."/>
            <person name="Cui X.M."/>
            <person name="Yuan T.T."/>
            <person name="Jiang B.G."/>
            <person name="Yang W.F."/>
            <person name="Lam T.T."/>
            <person name="Chang Q.C."/>
            <person name="Ding S.J."/>
            <person name="Wang X.J."/>
            <person name="Zhu J.G."/>
            <person name="Ruan X.D."/>
            <person name="Zhao L."/>
            <person name="Wei J.T."/>
            <person name="Ye R.Z."/>
            <person name="Que T.C."/>
            <person name="Du C.H."/>
            <person name="Zhou Y.H."/>
            <person name="Cheng J.X."/>
            <person name="Dai P.F."/>
            <person name="Guo W.B."/>
            <person name="Han X.H."/>
            <person name="Huang E.J."/>
            <person name="Li L.F."/>
            <person name="Wei W."/>
            <person name="Gao Y.C."/>
            <person name="Liu J.Z."/>
            <person name="Shao H.Z."/>
            <person name="Wang X."/>
            <person name="Wang C.C."/>
            <person name="Yang T.C."/>
            <person name="Huo Q.B."/>
            <person name="Li W."/>
            <person name="Chen H.Y."/>
            <person name="Chen S.E."/>
            <person name="Zhou L.G."/>
            <person name="Ni X.B."/>
            <person name="Tian J.H."/>
            <person name="Sheng Y."/>
            <person name="Liu T."/>
            <person name="Pan Y.S."/>
            <person name="Xia L.Y."/>
            <person name="Li J."/>
            <person name="Zhao F."/>
            <person name="Cao W.C."/>
        </authorList>
    </citation>
    <scope>NUCLEOTIDE SEQUENCE</scope>
    <source>
        <strain evidence="6">Rmic-2018</strain>
    </source>
</reference>
<evidence type="ECO:0000259" key="5">
    <source>
        <dbReference type="PROSITE" id="PS51335"/>
    </source>
</evidence>
<evidence type="ECO:0000256" key="4">
    <source>
        <dbReference type="ARBA" id="ARBA00024863"/>
    </source>
</evidence>
<dbReference type="SUPFAM" id="SSF48371">
    <property type="entry name" value="ARM repeat"/>
    <property type="match status" value="1"/>
</dbReference>
<dbReference type="GO" id="GO:0007015">
    <property type="term" value="P:actin filament organization"/>
    <property type="evidence" value="ECO:0007669"/>
    <property type="project" value="TreeGrafter"/>
</dbReference>
<reference evidence="6" key="2">
    <citation type="submission" date="2021-09" db="EMBL/GenBank/DDBJ databases">
        <authorList>
            <person name="Jia N."/>
            <person name="Wang J."/>
            <person name="Shi W."/>
            <person name="Du L."/>
            <person name="Sun Y."/>
            <person name="Zhan W."/>
            <person name="Jiang J."/>
            <person name="Wang Q."/>
            <person name="Zhang B."/>
            <person name="Ji P."/>
            <person name="Sakyi L.B."/>
            <person name="Cui X."/>
            <person name="Yuan T."/>
            <person name="Jiang B."/>
            <person name="Yang W."/>
            <person name="Lam T.T.-Y."/>
            <person name="Chang Q."/>
            <person name="Ding S."/>
            <person name="Wang X."/>
            <person name="Zhu J."/>
            <person name="Ruan X."/>
            <person name="Zhao L."/>
            <person name="Wei J."/>
            <person name="Que T."/>
            <person name="Du C."/>
            <person name="Cheng J."/>
            <person name="Dai P."/>
            <person name="Han X."/>
            <person name="Huang E."/>
            <person name="Gao Y."/>
            <person name="Liu J."/>
            <person name="Shao H."/>
            <person name="Ye R."/>
            <person name="Li L."/>
            <person name="Wei W."/>
            <person name="Wang X."/>
            <person name="Wang C."/>
            <person name="Huo Q."/>
            <person name="Li W."/>
            <person name="Guo W."/>
            <person name="Chen H."/>
            <person name="Chen S."/>
            <person name="Zhou L."/>
            <person name="Zhou L."/>
            <person name="Ni X."/>
            <person name="Tian J."/>
            <person name="Zhou Y."/>
            <person name="Sheng Y."/>
            <person name="Liu T."/>
            <person name="Pan Y."/>
            <person name="Xia L."/>
            <person name="Li J."/>
            <person name="Zhao F."/>
            <person name="Cao W."/>
        </authorList>
    </citation>
    <scope>NUCLEOTIDE SEQUENCE</scope>
    <source>
        <strain evidence="6">Rmic-2018</strain>
        <tissue evidence="6">Larvae</tissue>
    </source>
</reference>
<evidence type="ECO:0000256" key="3">
    <source>
        <dbReference type="ARBA" id="ARBA00023036"/>
    </source>
</evidence>
<dbReference type="GO" id="GO:0048870">
    <property type="term" value="P:cell motility"/>
    <property type="evidence" value="ECO:0007669"/>
    <property type="project" value="TreeGrafter"/>
</dbReference>
<keyword evidence="7" id="KW-1185">Reference proteome</keyword>
<dbReference type="PROSITE" id="PS51335">
    <property type="entry name" value="ELMO"/>
    <property type="match status" value="1"/>
</dbReference>
<evidence type="ECO:0000313" key="6">
    <source>
        <dbReference type="EMBL" id="KAH8021206.1"/>
    </source>
</evidence>
<keyword evidence="3" id="KW-0729">SH3-binding</keyword>
<dbReference type="GO" id="GO:0006909">
    <property type="term" value="P:phagocytosis"/>
    <property type="evidence" value="ECO:0007669"/>
    <property type="project" value="UniProtKB-KW"/>
</dbReference>
<dbReference type="VEuPathDB" id="VectorBase:LOC119174386"/>
<dbReference type="EMBL" id="JABSTU010000009">
    <property type="protein sequence ID" value="KAH8021206.1"/>
    <property type="molecule type" value="Genomic_DNA"/>
</dbReference>
<organism evidence="6 7">
    <name type="scientific">Rhipicephalus microplus</name>
    <name type="common">Cattle tick</name>
    <name type="synonym">Boophilus microplus</name>
    <dbReference type="NCBI Taxonomy" id="6941"/>
    <lineage>
        <taxon>Eukaryota</taxon>
        <taxon>Metazoa</taxon>
        <taxon>Ecdysozoa</taxon>
        <taxon>Arthropoda</taxon>
        <taxon>Chelicerata</taxon>
        <taxon>Arachnida</taxon>
        <taxon>Acari</taxon>
        <taxon>Parasitiformes</taxon>
        <taxon>Ixodida</taxon>
        <taxon>Ixodoidea</taxon>
        <taxon>Ixodidae</taxon>
        <taxon>Rhipicephalinae</taxon>
        <taxon>Rhipicephalus</taxon>
        <taxon>Boophilus</taxon>
    </lineage>
</organism>
<sequence length="739" mass="82561">MTTYIAVADSPRLGGSLFAMASAAKPAAPVGKRAKVGVKTPCGDLLLDLDLDQPLFTIVEYVCQEVGITEPDLYAIKYDGSEVYIFDANRQDIRNGDMLQLVRMPMNRNEVIEKLSSGTPDEKAEALQALLILAADPDSAVKFIAREGHKSIVSWIEVGVYKGNLLCRAIQCLQGLIDQGLVTWEIFSNKCLSRILKETNSANGTEWNNVEVFLSALECVVTSNPAAYETVFMGMPWERYAVLMQEGSVVVMRNCIMLLNALFAQGSPGNRDALKNAISNWKIKSVVWTRLKNYGQVDSELAHALHVFQAQMLGLYERLRNARVDTADLALNGKVDILLKLAQSGLKSDDARYKQLDFKRRLSVHHTAMGLEDVRVPLKNFAKPAGRLAIENLLYFADKYNLSFTTAIQENLFSSSEHMCPLVESSILLTELLCRVFRVGEPAGDEKTFLLMYFSHECFFEEVFSVCMLLVFKTWREMKASKTSIRKVFGIVNQQIVRALKLNPHCLDINSFRTTLSSLPYSEIVKQLQRENDERKASERQSRAVNQLRDSFRAEIISLVNENRINVLCKGSRFQKYGAKGNRIKDGYVFVKLSHNLKALHYGDCNATCDDVDIEELPESIVVSDIEMINTGASCPHARKAARQIVDLAFSIVICNDGQPLNLVAPNAKVLNRWLDGLNVLMGNAANSIEARGDMGILLDMEVRLRLLETEGIHIPETPPPIPPPPSNFDFSSRFFGSL</sequence>
<dbReference type="OrthoDB" id="28413at2759"/>
<dbReference type="GO" id="GO:0017124">
    <property type="term" value="F:SH3 domain binding"/>
    <property type="evidence" value="ECO:0007669"/>
    <property type="project" value="UniProtKB-KW"/>
</dbReference>